<organism evidence="2 3">
    <name type="scientific">Haematococcus lacustris</name>
    <name type="common">Green alga</name>
    <name type="synonym">Haematococcus pluvialis</name>
    <dbReference type="NCBI Taxonomy" id="44745"/>
    <lineage>
        <taxon>Eukaryota</taxon>
        <taxon>Viridiplantae</taxon>
        <taxon>Chlorophyta</taxon>
        <taxon>core chlorophytes</taxon>
        <taxon>Chlorophyceae</taxon>
        <taxon>CS clade</taxon>
        <taxon>Chlamydomonadales</taxon>
        <taxon>Haematococcaceae</taxon>
        <taxon>Haematococcus</taxon>
    </lineage>
</organism>
<feature type="non-terminal residue" evidence="2">
    <location>
        <position position="1"/>
    </location>
</feature>
<dbReference type="InterPro" id="IPR011249">
    <property type="entry name" value="Metalloenz_LuxS/M16"/>
</dbReference>
<evidence type="ECO:0000313" key="2">
    <source>
        <dbReference type="EMBL" id="GFH08419.1"/>
    </source>
</evidence>
<dbReference type="SUPFAM" id="SSF63411">
    <property type="entry name" value="LuxS/MPP-like metallohydrolase"/>
    <property type="match status" value="1"/>
</dbReference>
<feature type="non-terminal residue" evidence="2">
    <location>
        <position position="98"/>
    </location>
</feature>
<dbReference type="GO" id="GO:0046872">
    <property type="term" value="F:metal ion binding"/>
    <property type="evidence" value="ECO:0007669"/>
    <property type="project" value="InterPro"/>
</dbReference>
<feature type="domain" description="Peptidase M16 N-terminal" evidence="1">
    <location>
        <begin position="21"/>
        <end position="88"/>
    </location>
</feature>
<sequence length="98" mass="11189">MLEWAHGRKLRAQQSKASGLVEQNAYGKLLSRAGAVGLNATTSHDETRYFVSLPANKLELWFALESERFRAPVFRELYAEKKVIEEERRLRVDDAPLG</sequence>
<dbReference type="Proteomes" id="UP000485058">
    <property type="component" value="Unassembled WGS sequence"/>
</dbReference>
<name>A0A699YQH5_HAELA</name>
<protein>
    <recommendedName>
        <fullName evidence="1">Peptidase M16 N-terminal domain-containing protein</fullName>
    </recommendedName>
</protein>
<keyword evidence="3" id="KW-1185">Reference proteome</keyword>
<evidence type="ECO:0000259" key="1">
    <source>
        <dbReference type="Pfam" id="PF00675"/>
    </source>
</evidence>
<reference evidence="2 3" key="1">
    <citation type="submission" date="2020-02" db="EMBL/GenBank/DDBJ databases">
        <title>Draft genome sequence of Haematococcus lacustris strain NIES-144.</title>
        <authorList>
            <person name="Morimoto D."/>
            <person name="Nakagawa S."/>
            <person name="Yoshida T."/>
            <person name="Sawayama S."/>
        </authorList>
    </citation>
    <scope>NUCLEOTIDE SEQUENCE [LARGE SCALE GENOMIC DNA]</scope>
    <source>
        <strain evidence="2 3">NIES-144</strain>
    </source>
</reference>
<dbReference type="Pfam" id="PF00675">
    <property type="entry name" value="Peptidase_M16"/>
    <property type="match status" value="1"/>
</dbReference>
<gene>
    <name evidence="2" type="ORF">HaLaN_03375</name>
</gene>
<dbReference type="Gene3D" id="3.30.830.10">
    <property type="entry name" value="Metalloenzyme, LuxS/M16 peptidase-like"/>
    <property type="match status" value="1"/>
</dbReference>
<dbReference type="InterPro" id="IPR011765">
    <property type="entry name" value="Pept_M16_N"/>
</dbReference>
<dbReference type="EMBL" id="BLLF01000160">
    <property type="protein sequence ID" value="GFH08419.1"/>
    <property type="molecule type" value="Genomic_DNA"/>
</dbReference>
<accession>A0A699YQH5</accession>
<proteinExistence type="predicted"/>
<dbReference type="AlphaFoldDB" id="A0A699YQH5"/>
<comment type="caution">
    <text evidence="2">The sequence shown here is derived from an EMBL/GenBank/DDBJ whole genome shotgun (WGS) entry which is preliminary data.</text>
</comment>
<evidence type="ECO:0000313" key="3">
    <source>
        <dbReference type="Proteomes" id="UP000485058"/>
    </source>
</evidence>